<feature type="region of interest" description="Disordered" evidence="12">
    <location>
        <begin position="478"/>
        <end position="513"/>
    </location>
</feature>
<dbReference type="AlphaFoldDB" id="A0A059FBR1"/>
<comment type="caution">
    <text evidence="15">The sequence shown here is derived from an EMBL/GenBank/DDBJ whole genome shotgun (WGS) entry which is preliminary data.</text>
</comment>
<evidence type="ECO:0000259" key="13">
    <source>
        <dbReference type="Pfam" id="PF00890"/>
    </source>
</evidence>
<dbReference type="InterPro" id="IPR027477">
    <property type="entry name" value="Succ_DH/fumarate_Rdtase_cat_sf"/>
</dbReference>
<dbReference type="eggNOG" id="COG0029">
    <property type="taxonomic scope" value="Bacteria"/>
</dbReference>
<evidence type="ECO:0000256" key="8">
    <source>
        <dbReference type="ARBA" id="ARBA00023002"/>
    </source>
</evidence>
<dbReference type="FunFam" id="3.90.700.10:FF:000002">
    <property type="entry name" value="L-aspartate oxidase"/>
    <property type="match status" value="1"/>
</dbReference>
<organism evidence="15 16">
    <name type="scientific">Hyphomonas jannaschiana VP2</name>
    <dbReference type="NCBI Taxonomy" id="1280952"/>
    <lineage>
        <taxon>Bacteria</taxon>
        <taxon>Pseudomonadati</taxon>
        <taxon>Pseudomonadota</taxon>
        <taxon>Alphaproteobacteria</taxon>
        <taxon>Hyphomonadales</taxon>
        <taxon>Hyphomonadaceae</taxon>
        <taxon>Hyphomonas</taxon>
    </lineage>
</organism>
<dbReference type="SUPFAM" id="SSF56425">
    <property type="entry name" value="Succinate dehydrogenase/fumarate reductase flavoprotein, catalytic domain"/>
    <property type="match status" value="1"/>
</dbReference>
<evidence type="ECO:0000313" key="16">
    <source>
        <dbReference type="Proteomes" id="UP000024816"/>
    </source>
</evidence>
<evidence type="ECO:0000256" key="2">
    <source>
        <dbReference type="ARBA" id="ARBA00004950"/>
    </source>
</evidence>
<comment type="similarity">
    <text evidence="3 11">Belongs to the FAD-dependent oxidoreductase 2 family. NadB subfamily.</text>
</comment>
<dbReference type="EC" id="1.4.3.16" evidence="4 10"/>
<dbReference type="InterPro" id="IPR005288">
    <property type="entry name" value="NadB"/>
</dbReference>
<evidence type="ECO:0000256" key="12">
    <source>
        <dbReference type="SAM" id="MobiDB-lite"/>
    </source>
</evidence>
<dbReference type="InterPro" id="IPR015939">
    <property type="entry name" value="Fum_Rdtase/Succ_DH_flav-like_C"/>
</dbReference>
<reference evidence="15 16" key="1">
    <citation type="journal article" date="2014" name="Antonie Van Leeuwenhoek">
        <title>Hyphomonas beringensis sp. nov. and Hyphomonas chukchiensis sp. nov., isolated from surface seawater of the Bering Sea and Chukchi Sea.</title>
        <authorList>
            <person name="Li C."/>
            <person name="Lai Q."/>
            <person name="Li G."/>
            <person name="Dong C."/>
            <person name="Wang J."/>
            <person name="Liao Y."/>
            <person name="Shao Z."/>
        </authorList>
    </citation>
    <scope>NUCLEOTIDE SEQUENCE [LARGE SCALE GENOMIC DNA]</scope>
    <source>
        <strain evidence="15 16">VP2</strain>
    </source>
</reference>
<protein>
    <recommendedName>
        <fullName evidence="4 10">L-aspartate oxidase</fullName>
        <ecNumber evidence="4 10">1.4.3.16</ecNumber>
    </recommendedName>
</protein>
<evidence type="ECO:0000259" key="14">
    <source>
        <dbReference type="Pfam" id="PF02910"/>
    </source>
</evidence>
<feature type="compositionally biased region" description="Basic and acidic residues" evidence="12">
    <location>
        <begin position="479"/>
        <end position="500"/>
    </location>
</feature>
<evidence type="ECO:0000256" key="10">
    <source>
        <dbReference type="NCBIfam" id="TIGR00551"/>
    </source>
</evidence>
<sequence>MADGAHVQTLTADAHAGGDVLIVGAGLAGLFLALQLAPRPCIVISPAPLGQAASSAWAQGGLAAALHPNDSPEQHAADTIAAGAGLVDPIIARLIAEEGPARVRDLIALGVPFDRTPDGALALSLEAAHSHPRVARVAGDLAGKAIMDALVAAVNAAPHIRIIEGVRAVGLMQDDQLNVAGVILRDSAGRLSTQMARETVLCTGGSGGLFQVTTNPPAARGDAIAMAWEAGALVADLEFVQFHPTAIDIGRDPAPLATEALRGEGAILRNRDGTRFMEAYHELAELAPRDEVARAVHTERASGRGAFLDCREAVGEHFPEHFPTVFAACKSAGIDPRTDMIPIAPAAHYHMGGIVPDFWGKSSLDGLSVCGECTSTGVHGANRLASNSLLEAVVFAHRIAERLREADLPDIRASRGHVPDALPHEALQSLRTAMSDKCGVVRDAKGLSEVAALIDQLRDQHGPARAVTSAGLIVKSAQARHESRGSHYRSDFPDAGEPRRQFLQRPFEETVSS</sequence>
<keyword evidence="6 11" id="KW-0662">Pyridine nucleotide biosynthesis</keyword>
<evidence type="ECO:0000256" key="7">
    <source>
        <dbReference type="ARBA" id="ARBA00022827"/>
    </source>
</evidence>
<dbReference type="Gene3D" id="3.50.50.60">
    <property type="entry name" value="FAD/NAD(P)-binding domain"/>
    <property type="match status" value="1"/>
</dbReference>
<evidence type="ECO:0000313" key="15">
    <source>
        <dbReference type="EMBL" id="KCZ88001.1"/>
    </source>
</evidence>
<gene>
    <name evidence="15" type="ORF">HJA_10480</name>
</gene>
<dbReference type="Pfam" id="PF02910">
    <property type="entry name" value="Succ_DH_flav_C"/>
    <property type="match status" value="1"/>
</dbReference>
<dbReference type="Proteomes" id="UP000024816">
    <property type="component" value="Unassembled WGS sequence"/>
</dbReference>
<evidence type="ECO:0000256" key="1">
    <source>
        <dbReference type="ARBA" id="ARBA00001974"/>
    </source>
</evidence>
<dbReference type="PANTHER" id="PTHR42716:SF2">
    <property type="entry name" value="L-ASPARTATE OXIDASE, CHLOROPLASTIC"/>
    <property type="match status" value="1"/>
</dbReference>
<evidence type="ECO:0000256" key="4">
    <source>
        <dbReference type="ARBA" id="ARBA00012173"/>
    </source>
</evidence>
<feature type="domain" description="FAD-dependent oxidoreductase 2 FAD-binding" evidence="13">
    <location>
        <begin position="19"/>
        <end position="389"/>
    </location>
</feature>
<feature type="domain" description="Fumarate reductase/succinate dehydrogenase flavoprotein-like C-terminal" evidence="14">
    <location>
        <begin position="467"/>
        <end position="494"/>
    </location>
</feature>
<evidence type="ECO:0000256" key="3">
    <source>
        <dbReference type="ARBA" id="ARBA00008562"/>
    </source>
</evidence>
<name>A0A059FBR1_9PROT</name>
<dbReference type="UniPathway" id="UPA00253">
    <property type="reaction ID" value="UER00326"/>
</dbReference>
<dbReference type="NCBIfam" id="TIGR00551">
    <property type="entry name" value="nadB"/>
    <property type="match status" value="1"/>
</dbReference>
<evidence type="ECO:0000256" key="11">
    <source>
        <dbReference type="RuleBase" id="RU362049"/>
    </source>
</evidence>
<keyword evidence="5 11" id="KW-0285">Flavoprotein</keyword>
<comment type="pathway">
    <text evidence="2 11">Cofactor biosynthesis; NAD(+) biosynthesis; iminoaspartate from L-aspartate (oxidase route): step 1/1.</text>
</comment>
<comment type="function">
    <text evidence="11">Catalyzes the oxidation of L-aspartate to iminoaspartate.</text>
</comment>
<dbReference type="InterPro" id="IPR037099">
    <property type="entry name" value="Fum_R/Succ_DH_flav-like_C_sf"/>
</dbReference>
<dbReference type="GO" id="GO:0008734">
    <property type="term" value="F:L-aspartate oxidase activity"/>
    <property type="evidence" value="ECO:0007669"/>
    <property type="project" value="UniProtKB-UniRule"/>
</dbReference>
<keyword evidence="16" id="KW-1185">Reference proteome</keyword>
<accession>A0A059FBR1</accession>
<dbReference type="SUPFAM" id="SSF46977">
    <property type="entry name" value="Succinate dehydrogenase/fumarate reductase flavoprotein C-terminal domain"/>
    <property type="match status" value="1"/>
</dbReference>
<dbReference type="Gene3D" id="1.20.58.100">
    <property type="entry name" value="Fumarate reductase/succinate dehydrogenase flavoprotein-like, C-terminal domain"/>
    <property type="match status" value="1"/>
</dbReference>
<dbReference type="GO" id="GO:0034628">
    <property type="term" value="P:'de novo' NAD+ biosynthetic process from L-aspartate"/>
    <property type="evidence" value="ECO:0007669"/>
    <property type="project" value="TreeGrafter"/>
</dbReference>
<evidence type="ECO:0000256" key="5">
    <source>
        <dbReference type="ARBA" id="ARBA00022630"/>
    </source>
</evidence>
<dbReference type="EMBL" id="ARYJ01000006">
    <property type="protein sequence ID" value="KCZ88001.1"/>
    <property type="molecule type" value="Genomic_DNA"/>
</dbReference>
<dbReference type="RefSeq" id="WP_081814646.1">
    <property type="nucleotide sequence ID" value="NZ_ARYJ01000006.1"/>
</dbReference>
<dbReference type="STRING" id="1280952.HJA_10480"/>
<dbReference type="NCBIfam" id="NF005701">
    <property type="entry name" value="PRK07512.1"/>
    <property type="match status" value="1"/>
</dbReference>
<comment type="catalytic activity">
    <reaction evidence="9">
        <text>L-aspartate + O2 = iminosuccinate + H2O2</text>
        <dbReference type="Rhea" id="RHEA:25876"/>
        <dbReference type="ChEBI" id="CHEBI:15379"/>
        <dbReference type="ChEBI" id="CHEBI:16240"/>
        <dbReference type="ChEBI" id="CHEBI:29991"/>
        <dbReference type="ChEBI" id="CHEBI:77875"/>
        <dbReference type="EC" id="1.4.3.16"/>
    </reaction>
    <physiologicalReaction direction="left-to-right" evidence="9">
        <dbReference type="Rhea" id="RHEA:25877"/>
    </physiologicalReaction>
</comment>
<dbReference type="InterPro" id="IPR003953">
    <property type="entry name" value="FAD-dep_OxRdtase_2_FAD-bd"/>
</dbReference>
<proteinExistence type="inferred from homology"/>
<dbReference type="SUPFAM" id="SSF51905">
    <property type="entry name" value="FAD/NAD(P)-binding domain"/>
    <property type="match status" value="1"/>
</dbReference>
<comment type="subcellular location">
    <subcellularLocation>
        <location evidence="11">Cytoplasm</location>
    </subcellularLocation>
</comment>
<keyword evidence="8 11" id="KW-0560">Oxidoreductase</keyword>
<dbReference type="GO" id="GO:0005737">
    <property type="term" value="C:cytoplasm"/>
    <property type="evidence" value="ECO:0007669"/>
    <property type="project" value="UniProtKB-SubCell"/>
</dbReference>
<keyword evidence="7 11" id="KW-0274">FAD</keyword>
<evidence type="ECO:0000256" key="6">
    <source>
        <dbReference type="ARBA" id="ARBA00022642"/>
    </source>
</evidence>
<dbReference type="PANTHER" id="PTHR42716">
    <property type="entry name" value="L-ASPARTATE OXIDASE"/>
    <property type="match status" value="1"/>
</dbReference>
<evidence type="ECO:0000256" key="9">
    <source>
        <dbReference type="ARBA" id="ARBA00048305"/>
    </source>
</evidence>
<dbReference type="OrthoDB" id="9806724at2"/>
<dbReference type="PATRIC" id="fig|1280952.3.peg.2094"/>
<dbReference type="Gene3D" id="3.90.700.10">
    <property type="entry name" value="Succinate dehydrogenase/fumarate reductase flavoprotein, catalytic domain"/>
    <property type="match status" value="1"/>
</dbReference>
<dbReference type="InterPro" id="IPR036188">
    <property type="entry name" value="FAD/NAD-bd_sf"/>
</dbReference>
<comment type="cofactor">
    <cofactor evidence="1 11">
        <name>FAD</name>
        <dbReference type="ChEBI" id="CHEBI:57692"/>
    </cofactor>
</comment>
<dbReference type="Pfam" id="PF00890">
    <property type="entry name" value="FAD_binding_2"/>
    <property type="match status" value="1"/>
</dbReference>